<evidence type="ECO:0000313" key="2">
    <source>
        <dbReference type="EMBL" id="PQJ12840.1"/>
    </source>
</evidence>
<name>A0A2S7T0W9_9BACT</name>
<dbReference type="OrthoDB" id="965650at2"/>
<dbReference type="EMBL" id="PPSL01000001">
    <property type="protein sequence ID" value="PQJ12840.1"/>
    <property type="molecule type" value="Genomic_DNA"/>
</dbReference>
<evidence type="ECO:0000313" key="3">
    <source>
        <dbReference type="Proteomes" id="UP000239872"/>
    </source>
</evidence>
<reference evidence="2 3" key="1">
    <citation type="submission" date="2018-01" db="EMBL/GenBank/DDBJ databases">
        <title>A novel member of the phylum Bacteroidetes isolated from glacier ice.</title>
        <authorList>
            <person name="Liu Q."/>
            <person name="Xin Y.-H."/>
        </authorList>
    </citation>
    <scope>NUCLEOTIDE SEQUENCE [LARGE SCALE GENOMIC DNA]</scope>
    <source>
        <strain evidence="2 3">RB1R16</strain>
    </source>
</reference>
<feature type="transmembrane region" description="Helical" evidence="1">
    <location>
        <begin position="83"/>
        <end position="105"/>
    </location>
</feature>
<keyword evidence="1" id="KW-0472">Membrane</keyword>
<feature type="transmembrane region" description="Helical" evidence="1">
    <location>
        <begin position="41"/>
        <end position="62"/>
    </location>
</feature>
<comment type="caution">
    <text evidence="2">The sequence shown here is derived from an EMBL/GenBank/DDBJ whole genome shotgun (WGS) entry which is preliminary data.</text>
</comment>
<protein>
    <submittedName>
        <fullName evidence="2">Uncharacterized protein</fullName>
    </submittedName>
</protein>
<dbReference type="Proteomes" id="UP000239872">
    <property type="component" value="Unassembled WGS sequence"/>
</dbReference>
<gene>
    <name evidence="2" type="ORF">CJD36_003600</name>
</gene>
<accession>A0A2S7T0W9</accession>
<keyword evidence="3" id="KW-1185">Reference proteome</keyword>
<keyword evidence="1" id="KW-1133">Transmembrane helix</keyword>
<sequence length="115" mass="12548">MRTILFIILIAVLSAVAEVFLPWWMIAVVPFLLAMIMNKKGSTSFLAGFAGIALFWLVAVLIKDIPNEHILSRRMATLFKLPNYGLLILVVTVLGGLIGGLSAWAGSLLRQPKNA</sequence>
<dbReference type="AlphaFoldDB" id="A0A2S7T0W9"/>
<evidence type="ECO:0000256" key="1">
    <source>
        <dbReference type="SAM" id="Phobius"/>
    </source>
</evidence>
<organism evidence="2 3">
    <name type="scientific">Flavipsychrobacter stenotrophus</name>
    <dbReference type="NCBI Taxonomy" id="2077091"/>
    <lineage>
        <taxon>Bacteria</taxon>
        <taxon>Pseudomonadati</taxon>
        <taxon>Bacteroidota</taxon>
        <taxon>Chitinophagia</taxon>
        <taxon>Chitinophagales</taxon>
        <taxon>Chitinophagaceae</taxon>
        <taxon>Flavipsychrobacter</taxon>
    </lineage>
</organism>
<keyword evidence="1" id="KW-0812">Transmembrane</keyword>
<dbReference type="RefSeq" id="WP_105037724.1">
    <property type="nucleotide sequence ID" value="NZ_PPSL01000001.1"/>
</dbReference>
<proteinExistence type="predicted"/>